<dbReference type="SUPFAM" id="SSF48498">
    <property type="entry name" value="Tetracyclin repressor-like, C-terminal domain"/>
    <property type="match status" value="1"/>
</dbReference>
<dbReference type="PANTHER" id="PTHR30055">
    <property type="entry name" value="HTH-TYPE TRANSCRIPTIONAL REGULATOR RUTR"/>
    <property type="match status" value="1"/>
</dbReference>
<feature type="DNA-binding region" description="H-T-H motif" evidence="4">
    <location>
        <begin position="41"/>
        <end position="60"/>
    </location>
</feature>
<dbReference type="Pfam" id="PF21943">
    <property type="entry name" value="TetR_C_46"/>
    <property type="match status" value="1"/>
</dbReference>
<keyword evidence="1" id="KW-0805">Transcription regulation</keyword>
<dbReference type="Gene3D" id="1.10.357.10">
    <property type="entry name" value="Tetracycline Repressor, domain 2"/>
    <property type="match status" value="1"/>
</dbReference>
<dbReference type="InterPro" id="IPR009057">
    <property type="entry name" value="Homeodomain-like_sf"/>
</dbReference>
<dbReference type="GO" id="GO:0003700">
    <property type="term" value="F:DNA-binding transcription factor activity"/>
    <property type="evidence" value="ECO:0007669"/>
    <property type="project" value="TreeGrafter"/>
</dbReference>
<dbReference type="HOGENOM" id="CLU_069356_11_1_11"/>
<dbReference type="InterPro" id="IPR036271">
    <property type="entry name" value="Tet_transcr_reg_TetR-rel_C_sf"/>
</dbReference>
<dbReference type="Proteomes" id="UP000003111">
    <property type="component" value="Unassembled WGS sequence"/>
</dbReference>
<dbReference type="InterPro" id="IPR050109">
    <property type="entry name" value="HTH-type_TetR-like_transc_reg"/>
</dbReference>
<dbReference type="GO" id="GO:0000976">
    <property type="term" value="F:transcription cis-regulatory region binding"/>
    <property type="evidence" value="ECO:0007669"/>
    <property type="project" value="TreeGrafter"/>
</dbReference>
<evidence type="ECO:0000256" key="4">
    <source>
        <dbReference type="PROSITE-ProRule" id="PRU00335"/>
    </source>
</evidence>
<evidence type="ECO:0000256" key="2">
    <source>
        <dbReference type="ARBA" id="ARBA00023125"/>
    </source>
</evidence>
<gene>
    <name evidence="6" type="ORF">HMPREF0063_10193</name>
</gene>
<proteinExistence type="predicted"/>
<organism evidence="6 7">
    <name type="scientific">Aeromicrobium marinum DSM 15272</name>
    <dbReference type="NCBI Taxonomy" id="585531"/>
    <lineage>
        <taxon>Bacteria</taxon>
        <taxon>Bacillati</taxon>
        <taxon>Actinomycetota</taxon>
        <taxon>Actinomycetes</taxon>
        <taxon>Propionibacteriales</taxon>
        <taxon>Nocardioidaceae</taxon>
        <taxon>Aeromicrobium</taxon>
    </lineage>
</organism>
<evidence type="ECO:0000313" key="6">
    <source>
        <dbReference type="EMBL" id="EFQ84852.1"/>
    </source>
</evidence>
<dbReference type="PROSITE" id="PS50977">
    <property type="entry name" value="HTH_TETR_2"/>
    <property type="match status" value="1"/>
</dbReference>
<feature type="domain" description="HTH tetR-type" evidence="5">
    <location>
        <begin position="19"/>
        <end position="78"/>
    </location>
</feature>
<dbReference type="EMBL" id="ACLF03000001">
    <property type="protein sequence ID" value="EFQ84852.1"/>
    <property type="molecule type" value="Genomic_DNA"/>
</dbReference>
<dbReference type="STRING" id="585531.HMPREF0063_10193"/>
<dbReference type="RefSeq" id="WP_007076760.1">
    <property type="nucleotide sequence ID" value="NZ_CM001024.1"/>
</dbReference>
<protein>
    <submittedName>
        <fullName evidence="6">Transcriptional regulator, TetR family</fullName>
    </submittedName>
</protein>
<name>E2S836_9ACTN</name>
<keyword evidence="7" id="KW-1185">Reference proteome</keyword>
<reference evidence="6" key="1">
    <citation type="submission" date="2010-08" db="EMBL/GenBank/DDBJ databases">
        <authorList>
            <person name="Muzny D."/>
            <person name="Qin X."/>
            <person name="Buhay C."/>
            <person name="Dugan-Rocha S."/>
            <person name="Ding Y."/>
            <person name="Chen G."/>
            <person name="Hawes A."/>
            <person name="Holder M."/>
            <person name="Jhangiani S."/>
            <person name="Johnson A."/>
            <person name="Khan Z."/>
            <person name="Li Z."/>
            <person name="Liu W."/>
            <person name="Liu X."/>
            <person name="Perez L."/>
            <person name="Shen H."/>
            <person name="Wang Q."/>
            <person name="Watt J."/>
            <person name="Xi L."/>
            <person name="Xin Y."/>
            <person name="Zhou J."/>
            <person name="Deng J."/>
            <person name="Jiang H."/>
            <person name="Liu Y."/>
            <person name="Qu J."/>
            <person name="Song X.-Z."/>
            <person name="Zhang L."/>
            <person name="Villasana D."/>
            <person name="Johnson A."/>
            <person name="Liu J."/>
            <person name="Liyanage D."/>
            <person name="Lorensuhewa L."/>
            <person name="Robinson T."/>
            <person name="Song A."/>
            <person name="Song B.-B."/>
            <person name="Dinh H."/>
            <person name="Thornton R."/>
            <person name="Coyle M."/>
            <person name="Francisco L."/>
            <person name="Jackson L."/>
            <person name="Javaid M."/>
            <person name="Korchina V."/>
            <person name="Kovar C."/>
            <person name="Mata R."/>
            <person name="Mathew T."/>
            <person name="Ngo R."/>
            <person name="Nguyen L."/>
            <person name="Nguyen N."/>
            <person name="Okwuonu G."/>
            <person name="Ongeri F."/>
            <person name="Pham C."/>
            <person name="Simmons D."/>
            <person name="Wilczek-Boney K."/>
            <person name="Hale W."/>
            <person name="Jakkamsetti A."/>
            <person name="Pham P."/>
            <person name="Ruth R."/>
            <person name="San Lucas F."/>
            <person name="Warren J."/>
            <person name="Zhang J."/>
            <person name="Zhao Z."/>
            <person name="Zhou C."/>
            <person name="Zhu D."/>
            <person name="Lee S."/>
            <person name="Bess C."/>
            <person name="Blankenburg K."/>
            <person name="Forbes L."/>
            <person name="Fu Q."/>
            <person name="Gubbala S."/>
            <person name="Hirani K."/>
            <person name="Jayaseelan J.C."/>
            <person name="Lara F."/>
            <person name="Munidasa M."/>
            <person name="Palculict T."/>
            <person name="Patil S."/>
            <person name="Pu L.-L."/>
            <person name="Saada N."/>
            <person name="Tang L."/>
            <person name="Weissenberger G."/>
            <person name="Zhu Y."/>
            <person name="Hemphill L."/>
            <person name="Shang Y."/>
            <person name="Youmans B."/>
            <person name="Ayvaz T."/>
            <person name="Ross M."/>
            <person name="Santibanez J."/>
            <person name="Aqrawi P."/>
            <person name="Gross S."/>
            <person name="Joshi V."/>
            <person name="Fowler G."/>
            <person name="Nazareth L."/>
            <person name="Reid J."/>
            <person name="Worley K."/>
            <person name="Petrosino J."/>
            <person name="Highlander S."/>
            <person name="Gibbs R."/>
        </authorList>
    </citation>
    <scope>NUCLEOTIDE SEQUENCE [LARGE SCALE GENOMIC DNA]</scope>
    <source>
        <strain evidence="6">DSM 15272</strain>
    </source>
</reference>
<keyword evidence="3" id="KW-0804">Transcription</keyword>
<dbReference type="SUPFAM" id="SSF46689">
    <property type="entry name" value="Homeodomain-like"/>
    <property type="match status" value="1"/>
</dbReference>
<dbReference type="Pfam" id="PF00440">
    <property type="entry name" value="TetR_N"/>
    <property type="match status" value="1"/>
</dbReference>
<evidence type="ECO:0000259" key="5">
    <source>
        <dbReference type="PROSITE" id="PS50977"/>
    </source>
</evidence>
<keyword evidence="2 4" id="KW-0238">DNA-binding</keyword>
<dbReference type="AlphaFoldDB" id="E2S836"/>
<accession>E2S836</accession>
<dbReference type="InterPro" id="IPR001647">
    <property type="entry name" value="HTH_TetR"/>
</dbReference>
<comment type="caution">
    <text evidence="6">The sequence shown here is derived from an EMBL/GenBank/DDBJ whole genome shotgun (WGS) entry which is preliminary data.</text>
</comment>
<dbReference type="InterPro" id="IPR054129">
    <property type="entry name" value="DesT_TetR_C"/>
</dbReference>
<dbReference type="eggNOG" id="COG1309">
    <property type="taxonomic scope" value="Bacteria"/>
</dbReference>
<evidence type="ECO:0000313" key="7">
    <source>
        <dbReference type="Proteomes" id="UP000003111"/>
    </source>
</evidence>
<dbReference type="PANTHER" id="PTHR30055:SF226">
    <property type="entry name" value="HTH-TYPE TRANSCRIPTIONAL REGULATOR PKSA"/>
    <property type="match status" value="1"/>
</dbReference>
<evidence type="ECO:0000256" key="1">
    <source>
        <dbReference type="ARBA" id="ARBA00023015"/>
    </source>
</evidence>
<evidence type="ECO:0000256" key="3">
    <source>
        <dbReference type="ARBA" id="ARBA00023163"/>
    </source>
</evidence>
<sequence>MSTANVVDGRTARWRGQRERRRTEIVDTAVEVISRVGPTASVADVVAACGITRPVLYRHFDGRDDLDRAIADRCSLMLLDHLQGRLSADGGIEAGLRRAVDTYLDFVLQHRHLYDFTRSADRGRPGAEVVDRIRAVVVAVVAAAAAELMEEPDELGVPLDDVFAVGLVGMADGVVSHWLSHPDRITRQRMTEGLVSLLTAAIESVVRPA</sequence>